<dbReference type="Proteomes" id="UP000593567">
    <property type="component" value="Unassembled WGS sequence"/>
</dbReference>
<dbReference type="PANTHER" id="PTHR15138">
    <property type="entry name" value="TRANSCRIPTION INITIATION FACTOR TFIID SUBUNIT 4"/>
    <property type="match status" value="1"/>
</dbReference>
<keyword evidence="5" id="KW-0539">Nucleus</keyword>
<evidence type="ECO:0000313" key="8">
    <source>
        <dbReference type="Proteomes" id="UP000593567"/>
    </source>
</evidence>
<dbReference type="GO" id="GO:0006367">
    <property type="term" value="P:transcription initiation at RNA polymerase II promoter"/>
    <property type="evidence" value="ECO:0007669"/>
    <property type="project" value="TreeGrafter"/>
</dbReference>
<accession>A0A7J7JF35</accession>
<dbReference type="GO" id="GO:0016251">
    <property type="term" value="F:RNA polymerase II general transcription initiation factor activity"/>
    <property type="evidence" value="ECO:0007669"/>
    <property type="project" value="TreeGrafter"/>
</dbReference>
<dbReference type="PANTHER" id="PTHR15138:SF14">
    <property type="entry name" value="TRANSCRIPTION INITIATION FACTOR TFIID SUBUNIT 4"/>
    <property type="match status" value="1"/>
</dbReference>
<feature type="domain" description="Transcription initiation factor TFIID component TAF4 C-terminal" evidence="6">
    <location>
        <begin position="267"/>
        <end position="456"/>
    </location>
</feature>
<dbReference type="GO" id="GO:0005669">
    <property type="term" value="C:transcription factor TFIID complex"/>
    <property type="evidence" value="ECO:0007669"/>
    <property type="project" value="InterPro"/>
</dbReference>
<evidence type="ECO:0000259" key="6">
    <source>
        <dbReference type="Pfam" id="PF05236"/>
    </source>
</evidence>
<keyword evidence="8" id="KW-1185">Reference proteome</keyword>
<dbReference type="InterPro" id="IPR007900">
    <property type="entry name" value="TAF4_C"/>
</dbReference>
<dbReference type="AlphaFoldDB" id="A0A7J7JF35"/>
<dbReference type="GO" id="GO:0003677">
    <property type="term" value="F:DNA binding"/>
    <property type="evidence" value="ECO:0007669"/>
    <property type="project" value="TreeGrafter"/>
</dbReference>
<evidence type="ECO:0000313" key="7">
    <source>
        <dbReference type="EMBL" id="KAF6023988.1"/>
    </source>
</evidence>
<dbReference type="InterPro" id="IPR045144">
    <property type="entry name" value="TAF4"/>
</dbReference>
<comment type="similarity">
    <text evidence="2">Belongs to the TAF4 family.</text>
</comment>
<evidence type="ECO:0000256" key="1">
    <source>
        <dbReference type="ARBA" id="ARBA00004123"/>
    </source>
</evidence>
<evidence type="ECO:0000256" key="3">
    <source>
        <dbReference type="ARBA" id="ARBA00023015"/>
    </source>
</evidence>
<dbReference type="EMBL" id="VXIV02002638">
    <property type="protein sequence ID" value="KAF6023988.1"/>
    <property type="molecule type" value="Genomic_DNA"/>
</dbReference>
<gene>
    <name evidence="7" type="ORF">EB796_017706</name>
</gene>
<comment type="subcellular location">
    <subcellularLocation>
        <location evidence="1">Nucleus</location>
    </subcellularLocation>
</comment>
<sequence>MGGESKLGINTLSAIGLPSDEKRSTLDNTHRKIIDLLNASPSTATQQNDKEKPIIQSNAHGKLAAALALYVPKACNVSIGKENEPPLVHFQTSQQSVAKSASNTTPKHLNTGLLSGIVYPMILADKNGRVISIQYGPSVAPSKQCTIVPTQFISMLQSVMLEVSPTLKDLITENLPGLRIAAIKDKSFAISGLSKDWMTPPPSQLNMSPQPRKIVIQGLRHMQPSMLTHPKFSLRPPGQNVPHLSPIRPAMRWNIKSETPFSLCIPVLRQFLQQKLRKRGLRKFSNDAMFLVSKACAEKLRHIIIECITLVGHRQESYTQNPNLIVTESIRSCMSFLKSLEEVERDRKTAEERQVYLKAVKASNKNLGPEQEELKRKAKAFKEAEYEMALLHKANETALRESAPRKRKFGHLVKTEQADLVNITHMQPRRKKICRRDLQYALENDQDFSKSPVLFRSYF</sequence>
<evidence type="ECO:0000256" key="4">
    <source>
        <dbReference type="ARBA" id="ARBA00023163"/>
    </source>
</evidence>
<reference evidence="7" key="1">
    <citation type="submission" date="2020-06" db="EMBL/GenBank/DDBJ databases">
        <title>Draft genome of Bugula neritina, a colonial animal packing powerful symbionts and potential medicines.</title>
        <authorList>
            <person name="Rayko M."/>
        </authorList>
    </citation>
    <scope>NUCLEOTIDE SEQUENCE [LARGE SCALE GENOMIC DNA]</scope>
    <source>
        <strain evidence="7">Kwan_BN1</strain>
    </source>
</reference>
<comment type="caution">
    <text evidence="7">The sequence shown here is derived from an EMBL/GenBank/DDBJ whole genome shotgun (WGS) entry which is preliminary data.</text>
</comment>
<name>A0A7J7JF35_BUGNE</name>
<proteinExistence type="inferred from homology"/>
<protein>
    <submittedName>
        <fullName evidence="7">TAF4B</fullName>
    </submittedName>
</protein>
<dbReference type="CDD" id="cd08045">
    <property type="entry name" value="HFD_TAF4"/>
    <property type="match status" value="1"/>
</dbReference>
<keyword evidence="3" id="KW-0805">Transcription regulation</keyword>
<dbReference type="Pfam" id="PF05236">
    <property type="entry name" value="TAF4"/>
    <property type="match status" value="1"/>
</dbReference>
<organism evidence="7 8">
    <name type="scientific">Bugula neritina</name>
    <name type="common">Brown bryozoan</name>
    <name type="synonym">Sertularia neritina</name>
    <dbReference type="NCBI Taxonomy" id="10212"/>
    <lineage>
        <taxon>Eukaryota</taxon>
        <taxon>Metazoa</taxon>
        <taxon>Spiralia</taxon>
        <taxon>Lophotrochozoa</taxon>
        <taxon>Bryozoa</taxon>
        <taxon>Gymnolaemata</taxon>
        <taxon>Cheilostomatida</taxon>
        <taxon>Flustrina</taxon>
        <taxon>Buguloidea</taxon>
        <taxon>Bugulidae</taxon>
        <taxon>Bugula</taxon>
    </lineage>
</organism>
<evidence type="ECO:0000256" key="5">
    <source>
        <dbReference type="ARBA" id="ARBA00023242"/>
    </source>
</evidence>
<dbReference type="OrthoDB" id="21060at2759"/>
<keyword evidence="4" id="KW-0804">Transcription</keyword>
<evidence type="ECO:0000256" key="2">
    <source>
        <dbReference type="ARBA" id="ARBA00006178"/>
    </source>
</evidence>